<proteinExistence type="inferred from homology"/>
<dbReference type="InterPro" id="IPR041522">
    <property type="entry name" value="CdaR_GGDEF"/>
</dbReference>
<dbReference type="InterPro" id="IPR012914">
    <property type="entry name" value="PucR_dom"/>
</dbReference>
<dbReference type="InterPro" id="IPR025736">
    <property type="entry name" value="PucR_C-HTH_dom"/>
</dbReference>
<keyword evidence="6" id="KW-1185">Reference proteome</keyword>
<reference evidence="5 6" key="1">
    <citation type="submission" date="2021-06" db="EMBL/GenBank/DDBJ databases">
        <title>Actinomycetes sequencing.</title>
        <authorList>
            <person name="Shan Q."/>
        </authorList>
    </citation>
    <scope>NUCLEOTIDE SEQUENCE [LARGE SCALE GENOMIC DNA]</scope>
    <source>
        <strain evidence="5 6">NEAU-G5</strain>
    </source>
</reference>
<dbReference type="Pfam" id="PF07905">
    <property type="entry name" value="PucR"/>
    <property type="match status" value="1"/>
</dbReference>
<comment type="caution">
    <text evidence="5">The sequence shown here is derived from an EMBL/GenBank/DDBJ whole genome shotgun (WGS) entry which is preliminary data.</text>
</comment>
<dbReference type="Proteomes" id="UP000733379">
    <property type="component" value="Unassembled WGS sequence"/>
</dbReference>
<dbReference type="Pfam" id="PF17853">
    <property type="entry name" value="GGDEF_2"/>
    <property type="match status" value="1"/>
</dbReference>
<dbReference type="PANTHER" id="PTHR33744">
    <property type="entry name" value="CARBOHYDRATE DIACID REGULATOR"/>
    <property type="match status" value="1"/>
</dbReference>
<comment type="similarity">
    <text evidence="1">Belongs to the CdaR family.</text>
</comment>
<dbReference type="EMBL" id="JAHKNI010000019">
    <property type="protein sequence ID" value="MBU3067196.1"/>
    <property type="molecule type" value="Genomic_DNA"/>
</dbReference>
<name>A0ABS6BCK2_9NOCA</name>
<dbReference type="InterPro" id="IPR051448">
    <property type="entry name" value="CdaR-like_regulators"/>
</dbReference>
<dbReference type="PANTHER" id="PTHR33744:SF1">
    <property type="entry name" value="DNA-BINDING TRANSCRIPTIONAL ACTIVATOR ADER"/>
    <property type="match status" value="1"/>
</dbReference>
<evidence type="ECO:0000256" key="1">
    <source>
        <dbReference type="ARBA" id="ARBA00006754"/>
    </source>
</evidence>
<evidence type="ECO:0000259" key="4">
    <source>
        <dbReference type="Pfam" id="PF17853"/>
    </source>
</evidence>
<dbReference type="InterPro" id="IPR042070">
    <property type="entry name" value="PucR_C-HTH_sf"/>
</dbReference>
<feature type="domain" description="CdaR GGDEF-like" evidence="4">
    <location>
        <begin position="288"/>
        <end position="387"/>
    </location>
</feature>
<evidence type="ECO:0000259" key="3">
    <source>
        <dbReference type="Pfam" id="PF13556"/>
    </source>
</evidence>
<accession>A0ABS6BCK2</accession>
<dbReference type="RefSeq" id="WP_215923273.1">
    <property type="nucleotide sequence ID" value="NZ_JAHKNI010000019.1"/>
</dbReference>
<feature type="domain" description="PucR C-terminal helix-turn-helix" evidence="3">
    <location>
        <begin position="436"/>
        <end position="494"/>
    </location>
</feature>
<evidence type="ECO:0000313" key="5">
    <source>
        <dbReference type="EMBL" id="MBU3067196.1"/>
    </source>
</evidence>
<feature type="domain" description="Purine catabolism PurC-like" evidence="2">
    <location>
        <begin position="8"/>
        <end position="123"/>
    </location>
</feature>
<evidence type="ECO:0000313" key="6">
    <source>
        <dbReference type="Proteomes" id="UP000733379"/>
    </source>
</evidence>
<protein>
    <submittedName>
        <fullName evidence="5">PucR family transcriptional regulator ligand-binding domain-containing protein</fullName>
    </submittedName>
</protein>
<dbReference type="Gene3D" id="1.10.10.2840">
    <property type="entry name" value="PucR C-terminal helix-turn-helix domain"/>
    <property type="match status" value="1"/>
</dbReference>
<organism evidence="5 6">
    <name type="scientific">Nocardia albiluteola</name>
    <dbReference type="NCBI Taxonomy" id="2842303"/>
    <lineage>
        <taxon>Bacteria</taxon>
        <taxon>Bacillati</taxon>
        <taxon>Actinomycetota</taxon>
        <taxon>Actinomycetes</taxon>
        <taxon>Mycobacteriales</taxon>
        <taxon>Nocardiaceae</taxon>
        <taxon>Nocardia</taxon>
    </lineage>
</organism>
<sequence>MAITIGELTEIPHLRLEVHSGAAGLGREVAWTHVTDLPEPWRWVTGGEFLMTNGMSFPKSAKAQADLVRQLAAKGVAGLGIGENMYCPPLTRAVSRISDELGFPLLWIRYPLPFVAISRAVAEATLLDQSQRLSRTVRMYDLIRRHTAHGADPAAVLSALARELGCEIQVCERATGEPWFPDTPPLDPTVSDAIAALSDSSKNVAGGAYGLPSIGDRAAMLTDIPRHADAALVALSDPKVGVDPIQLQHAATVVSIELSQTRLMLEHERRYKSGLLTQMLEGRMDIPAAADQLAELGLDPASAVLVAARSDDPNRMLDLHNSLWRRSLPNLCRLRMDTAHVLVPDDTDTDAVLIRALGPTARIGVSGRIGSLSRFEDAAREASWALSIAERQGTVVSRYGSAVPWIGLSDVAEAQTLVDRILRPVLDYDEKHQSQLVETLDIFLQNQRSWQRTAQAMHIHRQTVMYRIRKVEALTERDVADTNALAELWLAVRAAELLSTTQPRRDS</sequence>
<evidence type="ECO:0000259" key="2">
    <source>
        <dbReference type="Pfam" id="PF07905"/>
    </source>
</evidence>
<gene>
    <name evidence="5" type="ORF">KO481_37460</name>
</gene>
<dbReference type="Pfam" id="PF13556">
    <property type="entry name" value="HTH_30"/>
    <property type="match status" value="1"/>
</dbReference>